<reference evidence="3" key="1">
    <citation type="journal article" date="2019" name="Int. J. Syst. Evol. Microbiol.">
        <title>The Global Catalogue of Microorganisms (GCM) 10K type strain sequencing project: providing services to taxonomists for standard genome sequencing and annotation.</title>
        <authorList>
            <consortium name="The Broad Institute Genomics Platform"/>
            <consortium name="The Broad Institute Genome Sequencing Center for Infectious Disease"/>
            <person name="Wu L."/>
            <person name="Ma J."/>
        </authorList>
    </citation>
    <scope>NUCLEOTIDE SEQUENCE [LARGE SCALE GENOMIC DNA]</scope>
    <source>
        <strain evidence="3">CECT 8655</strain>
    </source>
</reference>
<keyword evidence="3" id="KW-1185">Reference proteome</keyword>
<gene>
    <name evidence="2" type="ORF">ACFOWD_10045</name>
</gene>
<dbReference type="InterPro" id="IPR041613">
    <property type="entry name" value="Pept_S41_N"/>
</dbReference>
<accession>A0ABV8RA23</accession>
<dbReference type="PROSITE" id="PS51257">
    <property type="entry name" value="PROKAR_LIPOPROTEIN"/>
    <property type="match status" value="1"/>
</dbReference>
<dbReference type="SUPFAM" id="SSF52096">
    <property type="entry name" value="ClpP/crotonase"/>
    <property type="match status" value="1"/>
</dbReference>
<dbReference type="RefSeq" id="WP_377410248.1">
    <property type="nucleotide sequence ID" value="NZ_JBHSCY010000002.1"/>
</dbReference>
<dbReference type="EMBL" id="JBHSCY010000002">
    <property type="protein sequence ID" value="MFC4269247.1"/>
    <property type="molecule type" value="Genomic_DNA"/>
</dbReference>
<evidence type="ECO:0000259" key="1">
    <source>
        <dbReference type="Pfam" id="PF18294"/>
    </source>
</evidence>
<dbReference type="Gene3D" id="3.90.226.10">
    <property type="entry name" value="2-enoyl-CoA Hydratase, Chain A, domain 1"/>
    <property type="match status" value="1"/>
</dbReference>
<comment type="caution">
    <text evidence="2">The sequence shown here is derived from an EMBL/GenBank/DDBJ whole genome shotgun (WGS) entry which is preliminary data.</text>
</comment>
<dbReference type="Gene3D" id="2.30.42.10">
    <property type="match status" value="1"/>
</dbReference>
<dbReference type="Gene3D" id="3.30.750.170">
    <property type="match status" value="1"/>
</dbReference>
<proteinExistence type="predicted"/>
<sequence>MRINLKFYLLILVFSSIVSCSKDYEVPQDIIVHDFVWKGLNAYYLYQDQIEDLSDRRFNSDEELNTFLRSFPDYNTLFSSLLLSTDNRSLLLEDYNTITTSEIRTSFTNGMEFGIIADPNSTENVIGYVTHILSNSNASSQNIERGEFFNAVDGVLLTRTNYESILITGSNDFTLSMVNFDGNIATPNGKTVSLQKEAYTYPATFLEKTIPLNGEDIGYLIYNNDFSKNYLENLNNTALNFKNQGVKKLVLDLRYNIASGAFASNIEKLGSILLGQFSDEVFIKEQWNTKAQTWFLANQPDSLLNRFSTLLNQNTAINHLELTDIYIILNGNSFTGSSAIELLINSLDAYMNVHVIGNQTAGNNTGSITLYDSEDYDFGLKDESHTVALQPLVLSFLNNNDQTYDNGFSPRIQLCNNEAPLNLGVLGENSDPILNSVLNYITNGNTTFPACNQNNFEFIFNSINQQRTIDRGVFIKQDLPNTY</sequence>
<evidence type="ECO:0000313" key="3">
    <source>
        <dbReference type="Proteomes" id="UP001595826"/>
    </source>
</evidence>
<organism evidence="2 3">
    <name type="scientific">Polaribacter marinivivus</name>
    <dbReference type="NCBI Taxonomy" id="1524260"/>
    <lineage>
        <taxon>Bacteria</taxon>
        <taxon>Pseudomonadati</taxon>
        <taxon>Bacteroidota</taxon>
        <taxon>Flavobacteriia</taxon>
        <taxon>Flavobacteriales</taxon>
        <taxon>Flavobacteriaceae</taxon>
    </lineage>
</organism>
<dbReference type="InterPro" id="IPR029045">
    <property type="entry name" value="ClpP/crotonase-like_dom_sf"/>
</dbReference>
<dbReference type="Pfam" id="PF18294">
    <property type="entry name" value="Pept_S41_N"/>
    <property type="match status" value="1"/>
</dbReference>
<name>A0ABV8RA23_9FLAO</name>
<dbReference type="InterPro" id="IPR036034">
    <property type="entry name" value="PDZ_sf"/>
</dbReference>
<evidence type="ECO:0000313" key="2">
    <source>
        <dbReference type="EMBL" id="MFC4269247.1"/>
    </source>
</evidence>
<feature type="domain" description="Peptidase S41 N-terminal" evidence="1">
    <location>
        <begin position="33"/>
        <end position="87"/>
    </location>
</feature>
<dbReference type="Proteomes" id="UP001595826">
    <property type="component" value="Unassembled WGS sequence"/>
</dbReference>
<protein>
    <submittedName>
        <fullName evidence="2">S41 family peptidase</fullName>
    </submittedName>
</protein>